<dbReference type="GO" id="GO:0016887">
    <property type="term" value="F:ATP hydrolysis activity"/>
    <property type="evidence" value="ECO:0007669"/>
    <property type="project" value="RHEA"/>
</dbReference>
<dbReference type="STRING" id="946362.F2TZZ7"/>
<evidence type="ECO:0000313" key="15">
    <source>
        <dbReference type="Proteomes" id="UP000007799"/>
    </source>
</evidence>
<dbReference type="PRINTS" id="PR01663">
    <property type="entry name" value="MCMPROTEIN7"/>
</dbReference>
<dbReference type="Gene3D" id="2.40.50.140">
    <property type="entry name" value="Nucleic acid-binding proteins"/>
    <property type="match status" value="1"/>
</dbReference>
<dbReference type="Pfam" id="PF17855">
    <property type="entry name" value="MCM_lid"/>
    <property type="match status" value="1"/>
</dbReference>
<evidence type="ECO:0000256" key="10">
    <source>
        <dbReference type="ARBA" id="ARBA00048432"/>
    </source>
</evidence>
<dbReference type="GO" id="GO:0042555">
    <property type="term" value="C:MCM complex"/>
    <property type="evidence" value="ECO:0007669"/>
    <property type="project" value="InterPro"/>
</dbReference>
<comment type="subcellular location">
    <subcellularLocation>
        <location evidence="1 12">Nucleus</location>
    </subcellularLocation>
</comment>
<evidence type="ECO:0000256" key="5">
    <source>
        <dbReference type="ARBA" id="ARBA00022806"/>
    </source>
</evidence>
<dbReference type="Pfam" id="PF17207">
    <property type="entry name" value="MCM_OB"/>
    <property type="match status" value="1"/>
</dbReference>
<dbReference type="SMART" id="SM00350">
    <property type="entry name" value="MCM"/>
    <property type="match status" value="1"/>
</dbReference>
<dbReference type="Gene3D" id="2.20.28.10">
    <property type="match status" value="1"/>
</dbReference>
<dbReference type="GO" id="GO:0000727">
    <property type="term" value="P:double-strand break repair via break-induced replication"/>
    <property type="evidence" value="ECO:0007669"/>
    <property type="project" value="TreeGrafter"/>
</dbReference>
<evidence type="ECO:0000256" key="4">
    <source>
        <dbReference type="ARBA" id="ARBA00022801"/>
    </source>
</evidence>
<dbReference type="GeneID" id="16077883"/>
<dbReference type="PROSITE" id="PS50051">
    <property type="entry name" value="MCM_2"/>
    <property type="match status" value="1"/>
</dbReference>
<evidence type="ECO:0000259" key="13">
    <source>
        <dbReference type="PROSITE" id="PS50051"/>
    </source>
</evidence>
<dbReference type="InParanoid" id="F2TZZ7"/>
<accession>F2TZZ7</accession>
<evidence type="ECO:0000256" key="2">
    <source>
        <dbReference type="ARBA" id="ARBA00022705"/>
    </source>
</evidence>
<dbReference type="GO" id="GO:0006270">
    <property type="term" value="P:DNA replication initiation"/>
    <property type="evidence" value="ECO:0007669"/>
    <property type="project" value="InterPro"/>
</dbReference>
<dbReference type="PANTHER" id="PTHR11630">
    <property type="entry name" value="DNA REPLICATION LICENSING FACTOR MCM FAMILY MEMBER"/>
    <property type="match status" value="1"/>
</dbReference>
<dbReference type="EMBL" id="GL832958">
    <property type="protein sequence ID" value="EGD80725.1"/>
    <property type="molecule type" value="Genomic_DNA"/>
</dbReference>
<dbReference type="FunFam" id="2.20.28.10:FF:000004">
    <property type="entry name" value="DNA replication licensing factor MCM7"/>
    <property type="match status" value="1"/>
</dbReference>
<evidence type="ECO:0000256" key="7">
    <source>
        <dbReference type="ARBA" id="ARBA00023125"/>
    </source>
</evidence>
<protein>
    <recommendedName>
        <fullName evidence="12">DNA replication licensing factor MCM7</fullName>
        <ecNumber evidence="12">3.6.4.12</ecNumber>
    </recommendedName>
</protein>
<dbReference type="Gene3D" id="3.40.50.300">
    <property type="entry name" value="P-loop containing nucleotide triphosphate hydrolases"/>
    <property type="match status" value="1"/>
</dbReference>
<dbReference type="Pfam" id="PF14551">
    <property type="entry name" value="MCM_N"/>
    <property type="match status" value="1"/>
</dbReference>
<evidence type="ECO:0000256" key="6">
    <source>
        <dbReference type="ARBA" id="ARBA00022840"/>
    </source>
</evidence>
<evidence type="ECO:0000256" key="9">
    <source>
        <dbReference type="ARBA" id="ARBA00023306"/>
    </source>
</evidence>
<dbReference type="GO" id="GO:0005524">
    <property type="term" value="F:ATP binding"/>
    <property type="evidence" value="ECO:0007669"/>
    <property type="project" value="UniProtKB-KW"/>
</dbReference>
<keyword evidence="3 11" id="KW-0547">Nucleotide-binding</keyword>
<evidence type="ECO:0000256" key="1">
    <source>
        <dbReference type="ARBA" id="ARBA00004123"/>
    </source>
</evidence>
<dbReference type="Proteomes" id="UP000007799">
    <property type="component" value="Unassembled WGS sequence"/>
</dbReference>
<dbReference type="AlphaFoldDB" id="F2TZZ7"/>
<dbReference type="SUPFAM" id="SSF52540">
    <property type="entry name" value="P-loop containing nucleoside triphosphate hydrolases"/>
    <property type="match status" value="1"/>
</dbReference>
<dbReference type="PRINTS" id="PR01657">
    <property type="entry name" value="MCMFAMILY"/>
</dbReference>
<keyword evidence="15" id="KW-1185">Reference proteome</keyword>
<dbReference type="InterPro" id="IPR031327">
    <property type="entry name" value="MCM"/>
</dbReference>
<reference evidence="14" key="1">
    <citation type="submission" date="2009-08" db="EMBL/GenBank/DDBJ databases">
        <title>Annotation of Salpingoeca rosetta.</title>
        <authorList>
            <consortium name="The Broad Institute Genome Sequencing Platform"/>
            <person name="Russ C."/>
            <person name="Cuomo C."/>
            <person name="Burger G."/>
            <person name="Gray M.W."/>
            <person name="Holland P.W.H."/>
            <person name="King N."/>
            <person name="Lang F.B.F."/>
            <person name="Roger A.J."/>
            <person name="Ruiz-Trillo I."/>
            <person name="Young S.K."/>
            <person name="Zeng Q."/>
            <person name="Gargeya S."/>
            <person name="Alvarado L."/>
            <person name="Berlin A."/>
            <person name="Chapman S.B."/>
            <person name="Chen Z."/>
            <person name="Freedman E."/>
            <person name="Gellesch M."/>
            <person name="Goldberg J."/>
            <person name="Griggs A."/>
            <person name="Gujja S."/>
            <person name="Heilman E."/>
            <person name="Heiman D."/>
            <person name="Howarth C."/>
            <person name="Mehta T."/>
            <person name="Neiman D."/>
            <person name="Pearson M."/>
            <person name="Roberts A."/>
            <person name="Saif S."/>
            <person name="Shea T."/>
            <person name="Shenoy N."/>
            <person name="Sisk P."/>
            <person name="Stolte C."/>
            <person name="Sykes S."/>
            <person name="White J."/>
            <person name="Yandava C."/>
            <person name="Haas B."/>
            <person name="Nusbaum C."/>
            <person name="Birren B."/>
        </authorList>
    </citation>
    <scope>NUCLEOTIDE SEQUENCE [LARGE SCALE GENOMIC DNA]</scope>
    <source>
        <strain evidence="14">ATCC 50818</strain>
    </source>
</reference>
<organism evidence="15">
    <name type="scientific">Salpingoeca rosetta (strain ATCC 50818 / BSB-021)</name>
    <dbReference type="NCBI Taxonomy" id="946362"/>
    <lineage>
        <taxon>Eukaryota</taxon>
        <taxon>Choanoflagellata</taxon>
        <taxon>Craspedida</taxon>
        <taxon>Salpingoecidae</taxon>
        <taxon>Salpingoeca</taxon>
    </lineage>
</organism>
<dbReference type="InterPro" id="IPR027417">
    <property type="entry name" value="P-loop_NTPase"/>
</dbReference>
<dbReference type="EC" id="3.6.4.12" evidence="12"/>
<dbReference type="eggNOG" id="KOG0482">
    <property type="taxonomic scope" value="Eukaryota"/>
</dbReference>
<keyword evidence="4 12" id="KW-0378">Hydrolase</keyword>
<dbReference type="SMART" id="SM00382">
    <property type="entry name" value="AAA"/>
    <property type="match status" value="1"/>
</dbReference>
<comment type="catalytic activity">
    <reaction evidence="10">
        <text>ATP + H2O = ADP + phosphate + H(+)</text>
        <dbReference type="Rhea" id="RHEA:13065"/>
        <dbReference type="ChEBI" id="CHEBI:15377"/>
        <dbReference type="ChEBI" id="CHEBI:15378"/>
        <dbReference type="ChEBI" id="CHEBI:30616"/>
        <dbReference type="ChEBI" id="CHEBI:43474"/>
        <dbReference type="ChEBI" id="CHEBI:456216"/>
        <dbReference type="EC" id="3.6.4.12"/>
    </reaction>
    <physiologicalReaction direction="left-to-right" evidence="10">
        <dbReference type="Rhea" id="RHEA:13066"/>
    </physiologicalReaction>
</comment>
<name>F2TZZ7_SALR5</name>
<gene>
    <name evidence="12" type="primary">MCM7</name>
    <name evidence="14" type="ORF">PTSG_11707</name>
</gene>
<dbReference type="SUPFAM" id="SSF50249">
    <property type="entry name" value="Nucleic acid-binding proteins"/>
    <property type="match status" value="1"/>
</dbReference>
<keyword evidence="6 11" id="KW-0067">ATP-binding</keyword>
<evidence type="ECO:0000256" key="11">
    <source>
        <dbReference type="RuleBase" id="RU004070"/>
    </source>
</evidence>
<keyword evidence="8 12" id="KW-0539">Nucleus</keyword>
<dbReference type="Pfam" id="PF24901">
    <property type="entry name" value="WHD_MCM7"/>
    <property type="match status" value="1"/>
</dbReference>
<comment type="similarity">
    <text evidence="11">Belongs to the MCM family.</text>
</comment>
<dbReference type="InterPro" id="IPR041562">
    <property type="entry name" value="MCM_lid"/>
</dbReference>
<dbReference type="Gene3D" id="3.30.1640.10">
    <property type="entry name" value="mini-chromosome maintenance (MCM) complex, chain A, domain 1"/>
    <property type="match status" value="1"/>
</dbReference>
<evidence type="ECO:0000256" key="3">
    <source>
        <dbReference type="ARBA" id="ARBA00022741"/>
    </source>
</evidence>
<proteinExistence type="inferred from homology"/>
<keyword evidence="2 12" id="KW-0235">DNA replication</keyword>
<evidence type="ECO:0000256" key="12">
    <source>
        <dbReference type="RuleBase" id="RU365012"/>
    </source>
</evidence>
<feature type="domain" description="MCM C-terminal AAA(+) ATPase" evidence="13">
    <location>
        <begin position="335"/>
        <end position="541"/>
    </location>
</feature>
<dbReference type="PROSITE" id="PS00847">
    <property type="entry name" value="MCM_1"/>
    <property type="match status" value="1"/>
</dbReference>
<dbReference type="FunCoup" id="F2TZZ7">
    <property type="interactions" value="1344"/>
</dbReference>
<dbReference type="InterPro" id="IPR008050">
    <property type="entry name" value="MCM7"/>
</dbReference>
<dbReference type="InterPro" id="IPR012340">
    <property type="entry name" value="NA-bd_OB-fold"/>
</dbReference>
<dbReference type="GO" id="GO:0017116">
    <property type="term" value="F:single-stranded DNA helicase activity"/>
    <property type="evidence" value="ECO:0007669"/>
    <property type="project" value="TreeGrafter"/>
</dbReference>
<dbReference type="GO" id="GO:0003697">
    <property type="term" value="F:single-stranded DNA binding"/>
    <property type="evidence" value="ECO:0007669"/>
    <property type="project" value="TreeGrafter"/>
</dbReference>
<evidence type="ECO:0000313" key="14">
    <source>
        <dbReference type="EMBL" id="EGD80725.1"/>
    </source>
</evidence>
<dbReference type="InterPro" id="IPR018525">
    <property type="entry name" value="MCM_CS"/>
</dbReference>
<sequence length="725" mass="81306">MSSRVPTYDQDIEKCKSFLQEFQTGAGASRHFKYGTQMQEIVNRERDVLEIDLDDVYDFGSSDLGDNILQNTKRYTSLFAEACDDLSKDIAVTNENAERTPLDTYIQHRIALLNSNQPEGAEVDPRTRYPASLLRRYEVMFKPPSTQKGRSIRQVDAKDIGSLVTVEGIVTRATAVKPLMSVATYSCDACGSEVYQEVKSPNFMPQFSCTSEVCAQNKQRGRLTLQTRGSKFIRFQEIKIQEMARHVPTGHIPRTMTVHVFGKNTRVAFPGDEVTITGIFLPVPYTGYRAIRAGLLSDTYLEAQHIDKRKKTHAEQSLTEEMRAEIEEKAGEPEIYDQLASSIAPEIYGHEDVKKALLLLLVGGADRKLADGMKIRGDINVCLMGDPGVAKSQLLKKVAELAPRGVYTTGRGSSGVGLTAAVNRDPITKELVLEGGALVLADMGVCCIDEFDKMEEGDRTAIHEVMEQQTISIAKAGITTTLNARAAILAAANPAYGRYNIKRSPTQNINLPAALLSRFDLMFLLLDRPNLDADLRLARHITYVHAHNDFPTEGREPLEVDFLRNYIAVAKTFEPYIHPDLTDHITGVYAKIREDQEESVDDTHITARTLLAILRLSTALAKLRFSNEVVQEDFEEALRLMHSSKASVLEAKETQRKRKDPIKDIYEIIKDMKHRHKTSDLRMSDVERVVSTKGYGMQPLEKCIAEYEALNVWMRTGDGHRLKFI</sequence>
<dbReference type="KEGG" id="sre:PTSG_11707"/>
<dbReference type="OrthoDB" id="3207464at2759"/>
<dbReference type="Pfam" id="PF00493">
    <property type="entry name" value="MCM"/>
    <property type="match status" value="1"/>
</dbReference>
<dbReference type="FunFam" id="3.40.50.300:FF:000288">
    <property type="entry name" value="DNA replication licensing factor MCM7"/>
    <property type="match status" value="1"/>
</dbReference>
<dbReference type="PANTHER" id="PTHR11630:SF26">
    <property type="entry name" value="DNA REPLICATION LICENSING FACTOR MCM7"/>
    <property type="match status" value="1"/>
</dbReference>
<keyword evidence="5 12" id="KW-0347">Helicase</keyword>
<dbReference type="GO" id="GO:0006271">
    <property type="term" value="P:DNA strand elongation involved in DNA replication"/>
    <property type="evidence" value="ECO:0007669"/>
    <property type="project" value="TreeGrafter"/>
</dbReference>
<dbReference type="GO" id="GO:0005634">
    <property type="term" value="C:nucleus"/>
    <property type="evidence" value="ECO:0007669"/>
    <property type="project" value="UniProtKB-SubCell"/>
</dbReference>
<keyword evidence="7 11" id="KW-0238">DNA-binding</keyword>
<dbReference type="InterPro" id="IPR027925">
    <property type="entry name" value="MCM_N"/>
</dbReference>
<dbReference type="InterPro" id="IPR033762">
    <property type="entry name" value="MCM_OB"/>
</dbReference>
<evidence type="ECO:0000256" key="8">
    <source>
        <dbReference type="ARBA" id="ARBA00023242"/>
    </source>
</evidence>
<dbReference type="OMA" id="AQHVTYV"/>
<keyword evidence="9 12" id="KW-0131">Cell cycle</keyword>
<dbReference type="InterPro" id="IPR003593">
    <property type="entry name" value="AAA+_ATPase"/>
</dbReference>
<dbReference type="InterPro" id="IPR001208">
    <property type="entry name" value="MCM_dom"/>
</dbReference>
<comment type="function">
    <text evidence="12">Acts as component of the MCM2-7 complex (MCM complex) which is the replicative helicase essential for 'once per cell cycle' DNA replication initiation and elongation in eukaryotic cells. The active ATPase sites in the MCM2-7 ring are formed through the interaction surfaces of two neighboring subunits such that a critical structure of a conserved arginine finger motif is provided in trans relative to the ATP-binding site of the Walker A box of the adjacent subunit. The six ATPase active sites, however, are likely to contribute differentially to the complex helicase activity.</text>
</comment>
<dbReference type="RefSeq" id="XP_004997286.1">
    <property type="nucleotide sequence ID" value="XM_004997229.1"/>
</dbReference>